<dbReference type="EMBL" id="SOZI01000226">
    <property type="protein sequence ID" value="TNY17236.1"/>
    <property type="molecule type" value="Genomic_DNA"/>
</dbReference>
<evidence type="ECO:0000313" key="3">
    <source>
        <dbReference type="Proteomes" id="UP000311382"/>
    </source>
</evidence>
<gene>
    <name evidence="2" type="ORF">DMC30DRAFT_133122</name>
</gene>
<feature type="compositionally biased region" description="Basic and acidic residues" evidence="1">
    <location>
        <begin position="143"/>
        <end position="153"/>
    </location>
</feature>
<keyword evidence="3" id="KW-1185">Reference proteome</keyword>
<accession>A0A5C5FM14</accession>
<reference evidence="2 3" key="1">
    <citation type="submission" date="2019-03" db="EMBL/GenBank/DDBJ databases">
        <title>Rhodosporidium diobovatum UCD-FST 08-225 genome sequencing, assembly, and annotation.</title>
        <authorList>
            <person name="Fakankun I.U."/>
            <person name="Fristensky B."/>
            <person name="Levin D.B."/>
        </authorList>
    </citation>
    <scope>NUCLEOTIDE SEQUENCE [LARGE SCALE GENOMIC DNA]</scope>
    <source>
        <strain evidence="2 3">UCD-FST 08-225</strain>
    </source>
</reference>
<name>A0A5C5FM14_9BASI</name>
<dbReference type="AlphaFoldDB" id="A0A5C5FM14"/>
<evidence type="ECO:0000256" key="1">
    <source>
        <dbReference type="SAM" id="MobiDB-lite"/>
    </source>
</evidence>
<organism evidence="2 3">
    <name type="scientific">Rhodotorula diobovata</name>
    <dbReference type="NCBI Taxonomy" id="5288"/>
    <lineage>
        <taxon>Eukaryota</taxon>
        <taxon>Fungi</taxon>
        <taxon>Dikarya</taxon>
        <taxon>Basidiomycota</taxon>
        <taxon>Pucciniomycotina</taxon>
        <taxon>Microbotryomycetes</taxon>
        <taxon>Sporidiobolales</taxon>
        <taxon>Sporidiobolaceae</taxon>
        <taxon>Rhodotorula</taxon>
    </lineage>
</organism>
<proteinExistence type="predicted"/>
<sequence>MPFARGPRSSHPDCSLATTCKRACRSLAAVCPRSSVLDLVAGSHKARVATRRHPCVRRTLRAAFHTLERWASKRPQFRQLVGAAFFSRKRHDAAVRVSRWEGPNGRPGLVPLLPWRGTRRGSCVAQRRQERARELPPALTARARREPISHGDSRSPLPPGTFRCGLESGRSRRWGSRRQRYCLRPVSARDWRTRAAAGATAELRG</sequence>
<protein>
    <submittedName>
        <fullName evidence="2">Uncharacterized protein</fullName>
    </submittedName>
</protein>
<feature type="region of interest" description="Disordered" evidence="1">
    <location>
        <begin position="129"/>
        <end position="169"/>
    </location>
</feature>
<dbReference type="Proteomes" id="UP000311382">
    <property type="component" value="Unassembled WGS sequence"/>
</dbReference>
<evidence type="ECO:0000313" key="2">
    <source>
        <dbReference type="EMBL" id="TNY17236.1"/>
    </source>
</evidence>
<comment type="caution">
    <text evidence="2">The sequence shown here is derived from an EMBL/GenBank/DDBJ whole genome shotgun (WGS) entry which is preliminary data.</text>
</comment>